<evidence type="ECO:0000313" key="1">
    <source>
        <dbReference type="EMBL" id="RXH70059.1"/>
    </source>
</evidence>
<comment type="caution">
    <text evidence="1">The sequence shown here is derived from an EMBL/GenBank/DDBJ whole genome shotgun (WGS) entry which is preliminary data.</text>
</comment>
<evidence type="ECO:0000313" key="2">
    <source>
        <dbReference type="Proteomes" id="UP000290289"/>
    </source>
</evidence>
<keyword evidence="2" id="KW-1185">Reference proteome</keyword>
<dbReference type="AlphaFoldDB" id="A0A498HGC6"/>
<dbReference type="Proteomes" id="UP000290289">
    <property type="component" value="Chromosome 16"/>
</dbReference>
<dbReference type="EMBL" id="RDQH01000342">
    <property type="protein sequence ID" value="RXH70059.1"/>
    <property type="molecule type" value="Genomic_DNA"/>
</dbReference>
<organism evidence="1 2">
    <name type="scientific">Malus domestica</name>
    <name type="common">Apple</name>
    <name type="synonym">Pyrus malus</name>
    <dbReference type="NCBI Taxonomy" id="3750"/>
    <lineage>
        <taxon>Eukaryota</taxon>
        <taxon>Viridiplantae</taxon>
        <taxon>Streptophyta</taxon>
        <taxon>Embryophyta</taxon>
        <taxon>Tracheophyta</taxon>
        <taxon>Spermatophyta</taxon>
        <taxon>Magnoliopsida</taxon>
        <taxon>eudicotyledons</taxon>
        <taxon>Gunneridae</taxon>
        <taxon>Pentapetalae</taxon>
        <taxon>rosids</taxon>
        <taxon>fabids</taxon>
        <taxon>Rosales</taxon>
        <taxon>Rosaceae</taxon>
        <taxon>Amygdaloideae</taxon>
        <taxon>Maleae</taxon>
        <taxon>Malus</taxon>
    </lineage>
</organism>
<sequence>MYIGPWAKGLQISIRDYSALINRVCKRCRITEAKYSLVYNLGSRMFLVKTMWCFHLVPANHVAPSTTSKGKLVPSLSSKLNILLDFDTKSIKRSSKSFEELPPSPTAATALSLSSFALTFSGDSPLIDSAIAFPNSAESGTPSAPSHTFTPMPMYSTNSLAFTNWSAFIGQLNIKTPPTIPSSTEFHPQWLRNPPTARWPRIITCGAQPFISNPLPATLSSNPSGTTPDPSFTFPAKPVFTTHTNRAPLCSSPEAKASICCLFSNV</sequence>
<gene>
    <name evidence="1" type="ORF">DVH24_007315</name>
</gene>
<name>A0A498HGC6_MALDO</name>
<accession>A0A498HGC6</accession>
<protein>
    <submittedName>
        <fullName evidence="1">Uncharacterized protein</fullName>
    </submittedName>
</protein>
<reference evidence="1 2" key="1">
    <citation type="submission" date="2018-10" db="EMBL/GenBank/DDBJ databases">
        <title>A high-quality apple genome assembly.</title>
        <authorList>
            <person name="Hu J."/>
        </authorList>
    </citation>
    <scope>NUCLEOTIDE SEQUENCE [LARGE SCALE GENOMIC DNA]</scope>
    <source>
        <strain evidence="2">cv. HFTH1</strain>
        <tissue evidence="1">Young leaf</tissue>
    </source>
</reference>
<proteinExistence type="predicted"/>